<dbReference type="Proteomes" id="UP000249739">
    <property type="component" value="Unassembled WGS sequence"/>
</dbReference>
<feature type="compositionally biased region" description="Basic and acidic residues" evidence="1">
    <location>
        <begin position="625"/>
        <end position="634"/>
    </location>
</feature>
<gene>
    <name evidence="2" type="ORF">DI586_01965</name>
</gene>
<evidence type="ECO:0000313" key="3">
    <source>
        <dbReference type="Proteomes" id="UP000249739"/>
    </source>
</evidence>
<reference evidence="2 3" key="1">
    <citation type="submission" date="2017-08" db="EMBL/GenBank/DDBJ databases">
        <title>Infants hospitalized years apart are colonized by the same room-sourced microbial strains.</title>
        <authorList>
            <person name="Brooks B."/>
            <person name="Olm M.R."/>
            <person name="Firek B.A."/>
            <person name="Baker R."/>
            <person name="Thomas B.C."/>
            <person name="Morowitz M.J."/>
            <person name="Banfield J.F."/>
        </authorList>
    </citation>
    <scope>NUCLEOTIDE SEQUENCE [LARGE SCALE GENOMIC DNA]</scope>
    <source>
        <strain evidence="2">S2_006_000_R2_64</strain>
    </source>
</reference>
<evidence type="ECO:0000256" key="1">
    <source>
        <dbReference type="SAM" id="MobiDB-lite"/>
    </source>
</evidence>
<evidence type="ECO:0000313" key="2">
    <source>
        <dbReference type="EMBL" id="PZP56936.1"/>
    </source>
</evidence>
<proteinExistence type="predicted"/>
<sequence length="652" mass="75041">MNMTELDLPVALEKAEKLHAFLTSKHPLSPETAEILDKLTRQIKDPRRRERLAKLKDFLSTYHTGDMPGKASRHWDNQINMLMELVRDYSKTYGNLPKSNPAILEYLIDCIGDDLRLHFKNRKQDNEISYERAFFQTTRKQLGKGIKAPAAANALQTFTYGDRRSLSKWLTEPQSRDFTGELPRKIDELKKNFQIHALHDVAETMKKTAGPFLPTSIRLAWENAIYKNDREQEIARLHGMPLDHVIGIGQVFSHTKVEEKFSRSTYQKIRVFLAHEIENVKVLNRAAALMTLVFPDYTEFTKYILKNAQYDAQTQKLGLLNLIDTTRLSFPDNDYRAWGELLTERGPSAFFYLRTAHLLDNIPRNEKGKILVGKLDRQLYDRIAELMRFCSMRDCGRYGDLKIVRDIAAIKQFKKECREDVENLPDQVSGISDIEIKGERFGKPGYTFKRLSYNDDRFFVVGRFTKSCEYLDGEWGATVKEGYRNRVSTYYCLFDANDKIIAHTWAYVDPSWEHVILDGFEADQNDENVSKALLEKIVHEMNIDKAQKAGIQVHDLENEIQKKPFFLVGTSAAHIGLEQITTIRRDLGEENDDHRKIVDPNSLVNLTRLISEAVLPKGAIIHANPKDSDPEALKQARQVSNFGQSVKTPKEP</sequence>
<organism evidence="2 3">
    <name type="scientific">Micavibrio aeruginosavorus</name>
    <dbReference type="NCBI Taxonomy" id="349221"/>
    <lineage>
        <taxon>Bacteria</taxon>
        <taxon>Pseudomonadati</taxon>
        <taxon>Bdellovibrionota</taxon>
        <taxon>Bdellovibrionia</taxon>
        <taxon>Bdellovibrionales</taxon>
        <taxon>Pseudobdellovibrionaceae</taxon>
        <taxon>Micavibrio</taxon>
    </lineage>
</organism>
<dbReference type="EMBL" id="QFOT01000011">
    <property type="protein sequence ID" value="PZP56936.1"/>
    <property type="molecule type" value="Genomic_DNA"/>
</dbReference>
<dbReference type="AlphaFoldDB" id="A0A2W5HFK4"/>
<comment type="caution">
    <text evidence="2">The sequence shown here is derived from an EMBL/GenBank/DDBJ whole genome shotgun (WGS) entry which is preliminary data.</text>
</comment>
<accession>A0A2W5HFK4</accession>
<protein>
    <submittedName>
        <fullName evidence="2">Uncharacterized protein</fullName>
    </submittedName>
</protein>
<feature type="compositionally biased region" description="Polar residues" evidence="1">
    <location>
        <begin position="637"/>
        <end position="652"/>
    </location>
</feature>
<name>A0A2W5HFK4_9BACT</name>
<feature type="region of interest" description="Disordered" evidence="1">
    <location>
        <begin position="625"/>
        <end position="652"/>
    </location>
</feature>